<dbReference type="CDD" id="cd00038">
    <property type="entry name" value="CAP_ED"/>
    <property type="match status" value="1"/>
</dbReference>
<proteinExistence type="predicted"/>
<keyword evidence="3" id="KW-1185">Reference proteome</keyword>
<dbReference type="InterPro" id="IPR014710">
    <property type="entry name" value="RmlC-like_jellyroll"/>
</dbReference>
<evidence type="ECO:0000313" key="2">
    <source>
        <dbReference type="EMBL" id="BDD11224.1"/>
    </source>
</evidence>
<dbReference type="InterPro" id="IPR018490">
    <property type="entry name" value="cNMP-bd_dom_sf"/>
</dbReference>
<dbReference type="Proteomes" id="UP001348817">
    <property type="component" value="Chromosome"/>
</dbReference>
<gene>
    <name evidence="2" type="ORF">FUAX_36560</name>
</gene>
<dbReference type="AlphaFoldDB" id="A0AAU9D9H8"/>
<accession>A0AAU9D9H8</accession>
<evidence type="ECO:0000313" key="3">
    <source>
        <dbReference type="Proteomes" id="UP001348817"/>
    </source>
</evidence>
<dbReference type="InterPro" id="IPR000595">
    <property type="entry name" value="cNMP-bd_dom"/>
</dbReference>
<name>A0AAU9D9H8_9BACT</name>
<reference evidence="2 3" key="1">
    <citation type="submission" date="2021-12" db="EMBL/GenBank/DDBJ databases">
        <title>Genome sequencing of bacteria with rrn-lacking chromosome and rrn-plasmid.</title>
        <authorList>
            <person name="Anda M."/>
            <person name="Iwasaki W."/>
        </authorList>
    </citation>
    <scope>NUCLEOTIDE SEQUENCE [LARGE SCALE GENOMIC DNA]</scope>
    <source>
        <strain evidence="2 3">DSM 100852</strain>
    </source>
</reference>
<dbReference type="Pfam" id="PF00027">
    <property type="entry name" value="cNMP_binding"/>
    <property type="match status" value="1"/>
</dbReference>
<organism evidence="2 3">
    <name type="scientific">Fulvitalea axinellae</name>
    <dbReference type="NCBI Taxonomy" id="1182444"/>
    <lineage>
        <taxon>Bacteria</taxon>
        <taxon>Pseudomonadati</taxon>
        <taxon>Bacteroidota</taxon>
        <taxon>Cytophagia</taxon>
        <taxon>Cytophagales</taxon>
        <taxon>Persicobacteraceae</taxon>
        <taxon>Fulvitalea</taxon>
    </lineage>
</organism>
<dbReference type="SUPFAM" id="SSF51206">
    <property type="entry name" value="cAMP-binding domain-like"/>
    <property type="match status" value="1"/>
</dbReference>
<dbReference type="PROSITE" id="PS50042">
    <property type="entry name" value="CNMP_BINDING_3"/>
    <property type="match status" value="1"/>
</dbReference>
<dbReference type="Gene3D" id="2.60.120.10">
    <property type="entry name" value="Jelly Rolls"/>
    <property type="match status" value="1"/>
</dbReference>
<dbReference type="RefSeq" id="WP_338392731.1">
    <property type="nucleotide sequence ID" value="NZ_AP025314.1"/>
</dbReference>
<evidence type="ECO:0000259" key="1">
    <source>
        <dbReference type="PROSITE" id="PS50042"/>
    </source>
</evidence>
<dbReference type="KEGG" id="fax:FUAX_36560"/>
<protein>
    <recommendedName>
        <fullName evidence="1">Cyclic nucleotide-binding domain-containing protein</fullName>
    </recommendedName>
</protein>
<dbReference type="EMBL" id="AP025314">
    <property type="protein sequence ID" value="BDD11224.1"/>
    <property type="molecule type" value="Genomic_DNA"/>
</dbReference>
<feature type="domain" description="Cyclic nucleotide-binding" evidence="1">
    <location>
        <begin position="34"/>
        <end position="121"/>
    </location>
</feature>
<sequence length="202" mass="24301">MTSRLQIINPELTEYIRRYVSFSDNENEVFQSFLRVKKLNKKDFLLREGQLCKSRYFVVKGCVRLYYIDSKGNEQIIHFGIDKWWITDYESLINDIPSKLYIQATEDAELLELSRERFDELCRRIPKLERFFRKIMEKTYISSQKRIEYMFSMSGEELFKHFIANNPEFARRVPQYMIASYLGLSPEFVSKVKRKNPVLNLD</sequence>